<accession>A0ABX1PRB1</accession>
<reference evidence="1" key="1">
    <citation type="submission" date="2019-12" db="EMBL/GenBank/DDBJ databases">
        <title>Comparative genomics gives insights into the taxonomy of the Azoarcus-Aromatoleum group and reveals separate origins of nif in the plant-associated Azoarcus and non-plant-associated Aromatoleum sub-groups.</title>
        <authorList>
            <person name="Lafos M."/>
            <person name="Maluk M."/>
            <person name="Batista M."/>
            <person name="Junghare M."/>
            <person name="Carmona M."/>
            <person name="Faoro H."/>
            <person name="Cruz L.M."/>
            <person name="Battistoni F."/>
            <person name="De Souza E."/>
            <person name="Pedrosa F."/>
            <person name="Chen W.-M."/>
            <person name="Poole P.S."/>
            <person name="Dixon R.A."/>
            <person name="James E.K."/>
        </authorList>
    </citation>
    <scope>NUCLEOTIDE SEQUENCE</scope>
    <source>
        <strain evidence="1">LuFRes1</strain>
    </source>
</reference>
<dbReference type="EMBL" id="WTVG01000043">
    <property type="protein sequence ID" value="NMG25817.1"/>
    <property type="molecule type" value="Genomic_DNA"/>
</dbReference>
<sequence>MTMIDTADHVRHIPTGEEWVVACVIGERLSWCGWPEGTAALSDCELVKKATPEYRDALLLKMAKIVGAEDHRGRYAVERIASLSMGEYLEDTK</sequence>
<organism evidence="1 2">
    <name type="scientific">Aromatoleum anaerobium</name>
    <dbReference type="NCBI Taxonomy" id="182180"/>
    <lineage>
        <taxon>Bacteria</taxon>
        <taxon>Pseudomonadati</taxon>
        <taxon>Pseudomonadota</taxon>
        <taxon>Betaproteobacteria</taxon>
        <taxon>Rhodocyclales</taxon>
        <taxon>Rhodocyclaceae</taxon>
        <taxon>Aromatoleum</taxon>
    </lineage>
</organism>
<evidence type="ECO:0000313" key="2">
    <source>
        <dbReference type="Proteomes" id="UP000615989"/>
    </source>
</evidence>
<dbReference type="RefSeq" id="WP_169119157.1">
    <property type="nucleotide sequence ID" value="NZ_WTVG02000039.1"/>
</dbReference>
<evidence type="ECO:0000313" key="1">
    <source>
        <dbReference type="EMBL" id="NMG25817.1"/>
    </source>
</evidence>
<keyword evidence="2" id="KW-1185">Reference proteome</keyword>
<dbReference type="Proteomes" id="UP000615989">
    <property type="component" value="Unassembled WGS sequence"/>
</dbReference>
<gene>
    <name evidence="1" type="ORF">GO606_14030</name>
</gene>
<protein>
    <submittedName>
        <fullName evidence="1">Uncharacterized protein</fullName>
    </submittedName>
</protein>
<proteinExistence type="predicted"/>
<name>A0ABX1PRB1_9RHOO</name>
<comment type="caution">
    <text evidence="1">The sequence shown here is derived from an EMBL/GenBank/DDBJ whole genome shotgun (WGS) entry which is preliminary data.</text>
</comment>